<dbReference type="Proteomes" id="UP000298061">
    <property type="component" value="Unassembled WGS sequence"/>
</dbReference>
<dbReference type="OrthoDB" id="538336at2759"/>
<dbReference type="EMBL" id="SFCI01001365">
    <property type="protein sequence ID" value="TFY75970.1"/>
    <property type="molecule type" value="Genomic_DNA"/>
</dbReference>
<dbReference type="InterPro" id="IPR046373">
    <property type="entry name" value="Acyl-CoA_Oxase/DH_mid-dom_sf"/>
</dbReference>
<dbReference type="GO" id="GO:0055088">
    <property type="term" value="P:lipid homeostasis"/>
    <property type="evidence" value="ECO:0007669"/>
    <property type="project" value="TreeGrafter"/>
</dbReference>
<name>A0A4Y9ZNY2_9AGAM</name>
<protein>
    <recommendedName>
        <fullName evidence="3">Acyl-CoA oxidase/dehydrogenase middle domain-containing protein</fullName>
    </recommendedName>
</protein>
<dbReference type="Gene3D" id="2.40.110.10">
    <property type="entry name" value="Butyryl-CoA Dehydrogenase, subunit A, domain 2"/>
    <property type="match status" value="1"/>
</dbReference>
<dbReference type="SUPFAM" id="SSF56645">
    <property type="entry name" value="Acyl-CoA dehydrogenase NM domain-like"/>
    <property type="match status" value="1"/>
</dbReference>
<dbReference type="GO" id="GO:0005504">
    <property type="term" value="F:fatty acid binding"/>
    <property type="evidence" value="ECO:0007669"/>
    <property type="project" value="TreeGrafter"/>
</dbReference>
<dbReference type="GO" id="GO:0033540">
    <property type="term" value="P:fatty acid beta-oxidation using acyl-CoA oxidase"/>
    <property type="evidence" value="ECO:0007669"/>
    <property type="project" value="TreeGrafter"/>
</dbReference>
<gene>
    <name evidence="1" type="ORF">EWM64_g8039</name>
</gene>
<evidence type="ECO:0000313" key="2">
    <source>
        <dbReference type="Proteomes" id="UP000298061"/>
    </source>
</evidence>
<organism evidence="1 2">
    <name type="scientific">Hericium alpestre</name>
    <dbReference type="NCBI Taxonomy" id="135208"/>
    <lineage>
        <taxon>Eukaryota</taxon>
        <taxon>Fungi</taxon>
        <taxon>Dikarya</taxon>
        <taxon>Basidiomycota</taxon>
        <taxon>Agaricomycotina</taxon>
        <taxon>Agaricomycetes</taxon>
        <taxon>Russulales</taxon>
        <taxon>Hericiaceae</taxon>
        <taxon>Hericium</taxon>
    </lineage>
</organism>
<dbReference type="GO" id="GO:0003997">
    <property type="term" value="F:acyl-CoA oxidase activity"/>
    <property type="evidence" value="ECO:0007669"/>
    <property type="project" value="InterPro"/>
</dbReference>
<dbReference type="GO" id="GO:0005777">
    <property type="term" value="C:peroxisome"/>
    <property type="evidence" value="ECO:0007669"/>
    <property type="project" value="InterPro"/>
</dbReference>
<dbReference type="STRING" id="135208.A0A4Y9ZNY2"/>
<dbReference type="GO" id="GO:0071949">
    <property type="term" value="F:FAD binding"/>
    <property type="evidence" value="ECO:0007669"/>
    <property type="project" value="InterPro"/>
</dbReference>
<keyword evidence="2" id="KW-1185">Reference proteome</keyword>
<comment type="caution">
    <text evidence="1">The sequence shown here is derived from an EMBL/GenBank/DDBJ whole genome shotgun (WGS) entry which is preliminary data.</text>
</comment>
<dbReference type="PANTHER" id="PTHR10909">
    <property type="entry name" value="ELECTRON TRANSPORT OXIDOREDUCTASE"/>
    <property type="match status" value="1"/>
</dbReference>
<evidence type="ECO:0008006" key="3">
    <source>
        <dbReference type="Google" id="ProtNLM"/>
    </source>
</evidence>
<dbReference type="AlphaFoldDB" id="A0A4Y9ZNY2"/>
<accession>A0A4Y9ZNY2</accession>
<feature type="non-terminal residue" evidence="1">
    <location>
        <position position="217"/>
    </location>
</feature>
<sequence length="217" mass="23744">MNGCSSPISVRGRFCVPMVRLRSIPGPFAIATYRNGTDADLSVSDVVNFTPKFWAMHLDPINPLDIGCFTVLAAHVNLAIGTIGRFLDKRPDLQPLMKSLLRLDTVGVYLLSERGHGLDAFNIETTATKTPQGFILNTPREEAAKYMPATTPLFGVPKIAVVMARLIVDGTDRGSRFFLVPICTATEMHPGVTSLRLPRRSGTSPLDFSMTLFHNVV</sequence>
<dbReference type="InterPro" id="IPR009100">
    <property type="entry name" value="AcylCoA_DH/oxidase_NM_dom_sf"/>
</dbReference>
<evidence type="ECO:0000313" key="1">
    <source>
        <dbReference type="EMBL" id="TFY75970.1"/>
    </source>
</evidence>
<dbReference type="PANTHER" id="PTHR10909:SF382">
    <property type="entry name" value="ACYL-COENZYME A OXIDASE"/>
    <property type="match status" value="1"/>
</dbReference>
<reference evidence="1 2" key="1">
    <citation type="submission" date="2019-02" db="EMBL/GenBank/DDBJ databases">
        <title>Genome sequencing of the rare red list fungi Hericium alpestre (H. flagellum).</title>
        <authorList>
            <person name="Buettner E."/>
            <person name="Kellner H."/>
        </authorList>
    </citation>
    <scope>NUCLEOTIDE SEQUENCE [LARGE SCALE GENOMIC DNA]</scope>
    <source>
        <strain evidence="1 2">DSM 108284</strain>
    </source>
</reference>
<proteinExistence type="predicted"/>
<dbReference type="InterPro" id="IPR012258">
    <property type="entry name" value="Acyl-CoA_oxidase"/>
</dbReference>